<name>A0AAV6JCU2_9ERIC</name>
<dbReference type="NCBIfam" id="TIGR01640">
    <property type="entry name" value="F_box_assoc_1"/>
    <property type="match status" value="1"/>
</dbReference>
<dbReference type="AlphaFoldDB" id="A0AAV6JCU2"/>
<sequence length="431" mass="49582">MAASGFLRRAHESSGSERNTADMAADTISPPQFDTLPEELLIEVLQRLPLEDAGRCECVCKRWFNSISSPYFGRCYNRHRSSFPPRFALFFQRTSTANGAVPVNQSGVHLANDEEAHTIFNSPGFSFSFLPPPFSEPVRLVASSNGLVLCSTFKYFHKLYYVCNPLTMHWVALPPPPTRHNRVRVGFICNPDFDNGMTSLFKVVRIPEFENESQLHTSLKLEIFSSKTGEWTDDSVISWHKPVFGSTPLCNDPVVCNGMLHWRYVNQNQIFAFDPYKQANREFRTIDLPKESCKEAFVHLVGESRGRLRYAEFHQGTFGVWELEDQSSGQWCSVHKFHQSEIVWEDPKIAIFTTQCFHLMHILAFHPLEGDFVFLVLPGHIIECNMRSRSLKSLYSLTNRTAELHHRIFPYVLPWWPVQFLKDDGNSLIRQ</sequence>
<dbReference type="InterPro" id="IPR056592">
    <property type="entry name" value="Beta-prop_At3g26010-like"/>
</dbReference>
<keyword evidence="4" id="KW-1185">Reference proteome</keyword>
<feature type="region of interest" description="Disordered" evidence="1">
    <location>
        <begin position="1"/>
        <end position="29"/>
    </location>
</feature>
<comment type="caution">
    <text evidence="3">The sequence shown here is derived from an EMBL/GenBank/DDBJ whole genome shotgun (WGS) entry which is preliminary data.</text>
</comment>
<dbReference type="InterPro" id="IPR001810">
    <property type="entry name" value="F-box_dom"/>
</dbReference>
<evidence type="ECO:0000256" key="1">
    <source>
        <dbReference type="SAM" id="MobiDB-lite"/>
    </source>
</evidence>
<dbReference type="SMART" id="SM00256">
    <property type="entry name" value="FBOX"/>
    <property type="match status" value="1"/>
</dbReference>
<dbReference type="Proteomes" id="UP000823749">
    <property type="component" value="Chromosome 8"/>
</dbReference>
<dbReference type="InterPro" id="IPR017451">
    <property type="entry name" value="F-box-assoc_interact_dom"/>
</dbReference>
<dbReference type="Gene3D" id="1.20.1280.50">
    <property type="match status" value="1"/>
</dbReference>
<proteinExistence type="predicted"/>
<dbReference type="PANTHER" id="PTHR35546">
    <property type="entry name" value="F-BOX PROTEIN INTERACTION DOMAIN PROTEIN-RELATED"/>
    <property type="match status" value="1"/>
</dbReference>
<dbReference type="InterPro" id="IPR055290">
    <property type="entry name" value="At3g26010-like"/>
</dbReference>
<dbReference type="PROSITE" id="PS50181">
    <property type="entry name" value="FBOX"/>
    <property type="match status" value="1"/>
</dbReference>
<evidence type="ECO:0000313" key="3">
    <source>
        <dbReference type="EMBL" id="KAG5537955.1"/>
    </source>
</evidence>
<evidence type="ECO:0000313" key="4">
    <source>
        <dbReference type="Proteomes" id="UP000823749"/>
    </source>
</evidence>
<gene>
    <name evidence="3" type="ORF">RHGRI_025148</name>
</gene>
<organism evidence="3 4">
    <name type="scientific">Rhododendron griersonianum</name>
    <dbReference type="NCBI Taxonomy" id="479676"/>
    <lineage>
        <taxon>Eukaryota</taxon>
        <taxon>Viridiplantae</taxon>
        <taxon>Streptophyta</taxon>
        <taxon>Embryophyta</taxon>
        <taxon>Tracheophyta</taxon>
        <taxon>Spermatophyta</taxon>
        <taxon>Magnoliopsida</taxon>
        <taxon>eudicotyledons</taxon>
        <taxon>Gunneridae</taxon>
        <taxon>Pentapetalae</taxon>
        <taxon>asterids</taxon>
        <taxon>Ericales</taxon>
        <taxon>Ericaceae</taxon>
        <taxon>Ericoideae</taxon>
        <taxon>Rhodoreae</taxon>
        <taxon>Rhododendron</taxon>
    </lineage>
</organism>
<dbReference type="Pfam" id="PF00646">
    <property type="entry name" value="F-box"/>
    <property type="match status" value="1"/>
</dbReference>
<dbReference type="SUPFAM" id="SSF81383">
    <property type="entry name" value="F-box domain"/>
    <property type="match status" value="1"/>
</dbReference>
<dbReference type="PANTHER" id="PTHR35546:SF124">
    <property type="entry name" value="F-BOX ASSOCIATED INTERACTION DOMAIN, F-BOX-LIKE DOMAIN SUPERFAMILY"/>
    <property type="match status" value="1"/>
</dbReference>
<dbReference type="Pfam" id="PF24750">
    <property type="entry name" value="b-prop_At3g26010-like"/>
    <property type="match status" value="1"/>
</dbReference>
<protein>
    <recommendedName>
        <fullName evidence="2">F-box domain-containing protein</fullName>
    </recommendedName>
</protein>
<evidence type="ECO:0000259" key="2">
    <source>
        <dbReference type="PROSITE" id="PS50181"/>
    </source>
</evidence>
<accession>A0AAV6JCU2</accession>
<dbReference type="InterPro" id="IPR036047">
    <property type="entry name" value="F-box-like_dom_sf"/>
</dbReference>
<dbReference type="EMBL" id="JACTNZ010000008">
    <property type="protein sequence ID" value="KAG5537955.1"/>
    <property type="molecule type" value="Genomic_DNA"/>
</dbReference>
<reference evidence="3" key="1">
    <citation type="submission" date="2020-08" db="EMBL/GenBank/DDBJ databases">
        <title>Plant Genome Project.</title>
        <authorList>
            <person name="Zhang R.-G."/>
        </authorList>
    </citation>
    <scope>NUCLEOTIDE SEQUENCE</scope>
    <source>
        <strain evidence="3">WSP0</strain>
        <tissue evidence="3">Leaf</tissue>
    </source>
</reference>
<feature type="domain" description="F-box" evidence="2">
    <location>
        <begin position="30"/>
        <end position="79"/>
    </location>
</feature>